<feature type="compositionally biased region" description="Basic and acidic residues" evidence="1">
    <location>
        <begin position="38"/>
        <end position="54"/>
    </location>
</feature>
<dbReference type="PATRIC" id="fig|1716141.3.peg.3508"/>
<sequence length="237" mass="25856">MLPAVLVLGALVGGLGYTKVTVDDADRTAPTVLWADDDASKPGKDPAGDVSRGRADTELTRLLLPVPEAYRLGPDIGEYGNDAELSGKEAVALMKASGRGLTGKQRREFGKYIDKLRLKGVAMRSYAFDTHVRVAEVSIAQMENKKAVRDMYKFQTRLFDAVGVFRKGPSVKGFKNATCHLMPADKDTDLDAMSCVAYEGELFVSMEAYGSKPFSKAEAVELLREQLDHIESPGEYV</sequence>
<dbReference type="STRING" id="1716141.STSP_33360"/>
<evidence type="ECO:0000256" key="1">
    <source>
        <dbReference type="SAM" id="MobiDB-lite"/>
    </source>
</evidence>
<name>A0A177HQM6_9ACTN</name>
<keyword evidence="3" id="KW-1185">Reference proteome</keyword>
<proteinExistence type="predicted"/>
<accession>A0A177HQM6</accession>
<dbReference type="RefSeq" id="WP_232789666.1">
    <property type="nucleotide sequence ID" value="NZ_LOHS01000079.1"/>
</dbReference>
<dbReference type="Proteomes" id="UP000077381">
    <property type="component" value="Unassembled WGS sequence"/>
</dbReference>
<reference evidence="2 3" key="1">
    <citation type="submission" date="2015-12" db="EMBL/GenBank/DDBJ databases">
        <title>Genome sequence of Streptomyces sp. G25.</title>
        <authorList>
            <person name="Poehlein A."/>
            <person name="Roettig A."/>
            <person name="Hiessl S."/>
            <person name="Hauschild P."/>
            <person name="Schauer J."/>
            <person name="Madkour M.H."/>
            <person name="Al-Ansari A.M."/>
            <person name="Almakishah N.H."/>
            <person name="Steinbuechel A."/>
            <person name="Daniel R."/>
        </authorList>
    </citation>
    <scope>NUCLEOTIDE SEQUENCE [LARGE SCALE GENOMIC DNA]</scope>
    <source>
        <strain evidence="3">G25(2015)</strain>
    </source>
</reference>
<protein>
    <recommendedName>
        <fullName evidence="4">Secreted protein</fullName>
    </recommendedName>
</protein>
<dbReference type="EMBL" id="LOHS01000079">
    <property type="protein sequence ID" value="OAH13301.1"/>
    <property type="molecule type" value="Genomic_DNA"/>
</dbReference>
<organism evidence="2 3">
    <name type="scientific">Streptomyces jeddahensis</name>
    <dbReference type="NCBI Taxonomy" id="1716141"/>
    <lineage>
        <taxon>Bacteria</taxon>
        <taxon>Bacillati</taxon>
        <taxon>Actinomycetota</taxon>
        <taxon>Actinomycetes</taxon>
        <taxon>Kitasatosporales</taxon>
        <taxon>Streptomycetaceae</taxon>
        <taxon>Streptomyces</taxon>
    </lineage>
</organism>
<evidence type="ECO:0000313" key="2">
    <source>
        <dbReference type="EMBL" id="OAH13301.1"/>
    </source>
</evidence>
<evidence type="ECO:0008006" key="4">
    <source>
        <dbReference type="Google" id="ProtNLM"/>
    </source>
</evidence>
<gene>
    <name evidence="2" type="ORF">STSP_33360</name>
</gene>
<feature type="region of interest" description="Disordered" evidence="1">
    <location>
        <begin position="33"/>
        <end position="54"/>
    </location>
</feature>
<evidence type="ECO:0000313" key="3">
    <source>
        <dbReference type="Proteomes" id="UP000077381"/>
    </source>
</evidence>
<dbReference type="AlphaFoldDB" id="A0A177HQM6"/>
<comment type="caution">
    <text evidence="2">The sequence shown here is derived from an EMBL/GenBank/DDBJ whole genome shotgun (WGS) entry which is preliminary data.</text>
</comment>